<dbReference type="AlphaFoldDB" id="A0A8X6TFM0"/>
<feature type="region of interest" description="Disordered" evidence="1">
    <location>
        <begin position="1"/>
        <end position="29"/>
    </location>
</feature>
<dbReference type="EMBL" id="BMAW01055846">
    <property type="protein sequence ID" value="GFT03081.1"/>
    <property type="molecule type" value="Genomic_DNA"/>
</dbReference>
<keyword evidence="3" id="KW-1185">Reference proteome</keyword>
<proteinExistence type="predicted"/>
<protein>
    <submittedName>
        <fullName evidence="2">Uncharacterized protein</fullName>
    </submittedName>
</protein>
<evidence type="ECO:0000313" key="2">
    <source>
        <dbReference type="EMBL" id="GFT03081.1"/>
    </source>
</evidence>
<comment type="caution">
    <text evidence="2">The sequence shown here is derived from an EMBL/GenBank/DDBJ whole genome shotgun (WGS) entry which is preliminary data.</text>
</comment>
<reference evidence="2" key="1">
    <citation type="submission" date="2020-08" db="EMBL/GenBank/DDBJ databases">
        <title>Multicomponent nature underlies the extraordinary mechanical properties of spider dragline silk.</title>
        <authorList>
            <person name="Kono N."/>
            <person name="Nakamura H."/>
            <person name="Mori M."/>
            <person name="Yoshida Y."/>
            <person name="Ohtoshi R."/>
            <person name="Malay A.D."/>
            <person name="Moran D.A.P."/>
            <person name="Tomita M."/>
            <person name="Numata K."/>
            <person name="Arakawa K."/>
        </authorList>
    </citation>
    <scope>NUCLEOTIDE SEQUENCE</scope>
</reference>
<organism evidence="2 3">
    <name type="scientific">Nephila pilipes</name>
    <name type="common">Giant wood spider</name>
    <name type="synonym">Nephila maculata</name>
    <dbReference type="NCBI Taxonomy" id="299642"/>
    <lineage>
        <taxon>Eukaryota</taxon>
        <taxon>Metazoa</taxon>
        <taxon>Ecdysozoa</taxon>
        <taxon>Arthropoda</taxon>
        <taxon>Chelicerata</taxon>
        <taxon>Arachnida</taxon>
        <taxon>Araneae</taxon>
        <taxon>Araneomorphae</taxon>
        <taxon>Entelegynae</taxon>
        <taxon>Araneoidea</taxon>
        <taxon>Nephilidae</taxon>
        <taxon>Nephila</taxon>
    </lineage>
</organism>
<accession>A0A8X6TFM0</accession>
<evidence type="ECO:0000256" key="1">
    <source>
        <dbReference type="SAM" id="MobiDB-lite"/>
    </source>
</evidence>
<dbReference type="Proteomes" id="UP000887013">
    <property type="component" value="Unassembled WGS sequence"/>
</dbReference>
<gene>
    <name evidence="2" type="ORF">NPIL_374301</name>
</gene>
<evidence type="ECO:0000313" key="3">
    <source>
        <dbReference type="Proteomes" id="UP000887013"/>
    </source>
</evidence>
<name>A0A8X6TFM0_NEPPI</name>
<sequence length="94" mass="10540">MDQPSPTIWEKRTTPSVHYPEPKIPPPPHKQIIPSGRLFLLLSYSTPTFPYRTKHRDGEWRTGQDGKDESRNACAVTHAVLYSDGGIKGGKVGR</sequence>
<dbReference type="OrthoDB" id="10356289at2759"/>